<geneLocation type="plasmid" evidence="1 2">
    <name>pMP1046A</name>
</geneLocation>
<gene>
    <name evidence="1" type="ORF">LSJ_2049</name>
</gene>
<dbReference type="Proteomes" id="UP000029488">
    <property type="component" value="Plasmid pMP1046A"/>
</dbReference>
<accession>A0A089QKJ7</accession>
<evidence type="ECO:0000313" key="2">
    <source>
        <dbReference type="Proteomes" id="UP000029488"/>
    </source>
</evidence>
<name>A0A089QKJ7_9LACO</name>
<evidence type="ECO:0000313" key="1">
    <source>
        <dbReference type="EMBL" id="AIR11466.1"/>
    </source>
</evidence>
<dbReference type="EMBL" id="CP007647">
    <property type="protein sequence ID" value="AIR11466.1"/>
    <property type="molecule type" value="Genomic_DNA"/>
</dbReference>
<dbReference type="KEGG" id="lsj:LSJ_2049"/>
<proteinExistence type="predicted"/>
<sequence length="665" mass="75971">MENWRKRRKKKMKLFNKSHSKNSEWYFPGGKDLQMESGSNASLEMFKDNPLDSLAREICQNSLDAGIEGSNKPVRVEFTSFKVKAENIPGYLELRYEIIDKAMKQWPNEQKTMSMLRKMDRLLKQKYINVLKISDYNTTGLRKENWKSLIEQVGSSVKKDSSSAGSFGIGKGAPFAVSDLRMVLYSTLADEGIKSIGVMKFVSYKDKLNGETIITQGTGYYGENGSKKPISKDFGLGGEISRTEKGTDIYIIGFNQELMENWTKEITYSLANNFLFSFYTNKLEVVIDNKYMLDYSKMNKIIEEIRNDKKLLRKYEYLPGYYDVLQDEDHKEFNLTGFKEYGIKDGEAILYTSNKGNVNRRVLMTRNAGMKIKDLNRISSIIKFSGIFYAHGKNINRILKQLENPNHNDWSKDRSETPKKAGRFLKDMNRFIKETIKNTYTEKVADEVDAYGVSDFLPEDINSIRLSKNKVKQKGHGAKIEIEDSKKKSDTLVVREYSRDSGGDIEDGVTKGGVGEGDSYGTAYDGRGHKGGLGLGNNFGYGDRPGTHGPSDDNDMFIRNGNRRKRVSTVKYRCTEIDYVSGRYRLMIKPEQKLYNVKITVDVIGDSGSKDMVQLKQAKYHSKLLDVKYSSIYISSLNADAWQPITIKLNRNTRLKLEVEIYADR</sequence>
<keyword evidence="1" id="KW-0614">Plasmid</keyword>
<dbReference type="AlphaFoldDB" id="A0A089QKJ7"/>
<protein>
    <submittedName>
        <fullName evidence="1">Uncharacterized protein</fullName>
    </submittedName>
</protein>
<organism evidence="1 2">
    <name type="scientific">Ligilactobacillus salivarius</name>
    <dbReference type="NCBI Taxonomy" id="1624"/>
    <lineage>
        <taxon>Bacteria</taxon>
        <taxon>Bacillati</taxon>
        <taxon>Bacillota</taxon>
        <taxon>Bacilli</taxon>
        <taxon>Lactobacillales</taxon>
        <taxon>Lactobacillaceae</taxon>
        <taxon>Ligilactobacillus</taxon>
    </lineage>
</organism>
<reference evidence="1 2" key="1">
    <citation type="journal article" date="2014" name="BMC Genomics">
        <title>Unusual genome complexity in Lactobacillus salivarius JCM1046.</title>
        <authorList>
            <person name="Raftis E.J."/>
            <person name="Forde B.M."/>
            <person name="Claesson M.J."/>
            <person name="O'Toole P.W."/>
        </authorList>
    </citation>
    <scope>NUCLEOTIDE SEQUENCE [LARGE SCALE GENOMIC DNA]</scope>
    <source>
        <strain evidence="1 2">JCM1046</strain>
        <plasmid evidence="1 2">pMP1046A</plasmid>
    </source>
</reference>